<dbReference type="InterPro" id="IPR036526">
    <property type="entry name" value="C-N_Hydrolase_sf"/>
</dbReference>
<evidence type="ECO:0000259" key="2">
    <source>
        <dbReference type="PROSITE" id="PS50263"/>
    </source>
</evidence>
<gene>
    <name evidence="3" type="ORF">ACFQDL_04840</name>
</gene>
<protein>
    <submittedName>
        <fullName evidence="3">Carbon-nitrogen hydrolase family protein</fullName>
    </submittedName>
</protein>
<proteinExistence type="predicted"/>
<accession>A0ABW1ZWC4</accession>
<dbReference type="GO" id="GO:0016787">
    <property type="term" value="F:hydrolase activity"/>
    <property type="evidence" value="ECO:0007669"/>
    <property type="project" value="UniProtKB-KW"/>
</dbReference>
<organism evidence="3 4">
    <name type="scientific">Marinobacterium aestuariivivens</name>
    <dbReference type="NCBI Taxonomy" id="1698799"/>
    <lineage>
        <taxon>Bacteria</taxon>
        <taxon>Pseudomonadati</taxon>
        <taxon>Pseudomonadota</taxon>
        <taxon>Gammaproteobacteria</taxon>
        <taxon>Oceanospirillales</taxon>
        <taxon>Oceanospirillaceae</taxon>
        <taxon>Marinobacterium</taxon>
    </lineage>
</organism>
<dbReference type="PROSITE" id="PS50263">
    <property type="entry name" value="CN_HYDROLASE"/>
    <property type="match status" value="1"/>
</dbReference>
<dbReference type="EMBL" id="JBHSWE010000001">
    <property type="protein sequence ID" value="MFC6669497.1"/>
    <property type="molecule type" value="Genomic_DNA"/>
</dbReference>
<dbReference type="CDD" id="cd07572">
    <property type="entry name" value="nit"/>
    <property type="match status" value="1"/>
</dbReference>
<dbReference type="InterPro" id="IPR003010">
    <property type="entry name" value="C-N_Hydrolase"/>
</dbReference>
<comment type="caution">
    <text evidence="3">The sequence shown here is derived from an EMBL/GenBank/DDBJ whole genome shotgun (WGS) entry which is preliminary data.</text>
</comment>
<dbReference type="InterPro" id="IPR045254">
    <property type="entry name" value="Nit1/2_C-N_Hydrolase"/>
</dbReference>
<keyword evidence="4" id="KW-1185">Reference proteome</keyword>
<dbReference type="PANTHER" id="PTHR23088">
    <property type="entry name" value="NITRILASE-RELATED"/>
    <property type="match status" value="1"/>
</dbReference>
<sequence>MNATVAVIQMVSGERLEDNLEVAGRLVSRAADGGARLVLLPENFALFDSANLRALAEAGCGLPERVAGLAADAGVWLVAGSIPQALRPDGAPVAAGRVRSSCLVFDDRGGLRARYDKRHLFDVDVADGQRAYRESDYVEPGETPVLVDTPVGRLGLSICYDLRFAEHYLALRAAGAELIAVPSAFTAVTGAAHWEVLLRARAIETQCYLLGADQGGRHSNRRETWGHSMIVDPWGEVLGVQDQGEGIVSASLDLDRLRQIRGEMPMQAHREKATQQSK</sequence>
<dbReference type="PANTHER" id="PTHR23088:SF27">
    <property type="entry name" value="DEAMINATED GLUTATHIONE AMIDASE"/>
    <property type="match status" value="1"/>
</dbReference>
<evidence type="ECO:0000256" key="1">
    <source>
        <dbReference type="ARBA" id="ARBA00022801"/>
    </source>
</evidence>
<keyword evidence="1 3" id="KW-0378">Hydrolase</keyword>
<dbReference type="Proteomes" id="UP001596422">
    <property type="component" value="Unassembled WGS sequence"/>
</dbReference>
<evidence type="ECO:0000313" key="3">
    <source>
        <dbReference type="EMBL" id="MFC6669497.1"/>
    </source>
</evidence>
<name>A0ABW1ZWC4_9GAMM</name>
<evidence type="ECO:0000313" key="4">
    <source>
        <dbReference type="Proteomes" id="UP001596422"/>
    </source>
</evidence>
<reference evidence="4" key="1">
    <citation type="journal article" date="2019" name="Int. J. Syst. Evol. Microbiol.">
        <title>The Global Catalogue of Microorganisms (GCM) 10K type strain sequencing project: providing services to taxonomists for standard genome sequencing and annotation.</title>
        <authorList>
            <consortium name="The Broad Institute Genomics Platform"/>
            <consortium name="The Broad Institute Genome Sequencing Center for Infectious Disease"/>
            <person name="Wu L."/>
            <person name="Ma J."/>
        </authorList>
    </citation>
    <scope>NUCLEOTIDE SEQUENCE [LARGE SCALE GENOMIC DNA]</scope>
    <source>
        <strain evidence="4">NBRC 111756</strain>
    </source>
</reference>
<dbReference type="Pfam" id="PF00795">
    <property type="entry name" value="CN_hydrolase"/>
    <property type="match status" value="1"/>
</dbReference>
<dbReference type="SUPFAM" id="SSF56317">
    <property type="entry name" value="Carbon-nitrogen hydrolase"/>
    <property type="match status" value="1"/>
</dbReference>
<dbReference type="RefSeq" id="WP_379908053.1">
    <property type="nucleotide sequence ID" value="NZ_JBHSWE010000001.1"/>
</dbReference>
<dbReference type="Gene3D" id="3.60.110.10">
    <property type="entry name" value="Carbon-nitrogen hydrolase"/>
    <property type="match status" value="1"/>
</dbReference>
<feature type="domain" description="CN hydrolase" evidence="2">
    <location>
        <begin position="3"/>
        <end position="254"/>
    </location>
</feature>